<dbReference type="InterPro" id="IPR024344">
    <property type="entry name" value="MDMPI_metal-binding"/>
</dbReference>
<dbReference type="SUPFAM" id="SSF109854">
    <property type="entry name" value="DinB/YfiT-like putative metalloenzymes"/>
    <property type="match status" value="1"/>
</dbReference>
<comment type="caution">
    <text evidence="2">The sequence shown here is derived from an EMBL/GenBank/DDBJ whole genome shotgun (WGS) entry which is preliminary data.</text>
</comment>
<gene>
    <name evidence="2" type="ORF">EV193_103106</name>
</gene>
<evidence type="ECO:0000313" key="2">
    <source>
        <dbReference type="EMBL" id="RZS40793.1"/>
    </source>
</evidence>
<evidence type="ECO:0000313" key="3">
    <source>
        <dbReference type="Proteomes" id="UP000294257"/>
    </source>
</evidence>
<name>A0A4V2ETE5_9PSEU</name>
<dbReference type="InterPro" id="IPR017517">
    <property type="entry name" value="Maleyloyr_isom"/>
</dbReference>
<evidence type="ECO:0000259" key="1">
    <source>
        <dbReference type="Pfam" id="PF11716"/>
    </source>
</evidence>
<dbReference type="Gene3D" id="1.20.120.450">
    <property type="entry name" value="dinb family like domain"/>
    <property type="match status" value="1"/>
</dbReference>
<organism evidence="2 3">
    <name type="scientific">Herbihabitans rhizosphaerae</name>
    <dbReference type="NCBI Taxonomy" id="1872711"/>
    <lineage>
        <taxon>Bacteria</taxon>
        <taxon>Bacillati</taxon>
        <taxon>Actinomycetota</taxon>
        <taxon>Actinomycetes</taxon>
        <taxon>Pseudonocardiales</taxon>
        <taxon>Pseudonocardiaceae</taxon>
        <taxon>Herbihabitans</taxon>
    </lineage>
</organism>
<dbReference type="Proteomes" id="UP000294257">
    <property type="component" value="Unassembled WGS sequence"/>
</dbReference>
<dbReference type="EMBL" id="SGWQ01000003">
    <property type="protein sequence ID" value="RZS40793.1"/>
    <property type="molecule type" value="Genomic_DNA"/>
</dbReference>
<proteinExistence type="predicted"/>
<dbReference type="Pfam" id="PF11716">
    <property type="entry name" value="MDMPI_N"/>
    <property type="match status" value="1"/>
</dbReference>
<dbReference type="AlphaFoldDB" id="A0A4V2ETE5"/>
<dbReference type="GO" id="GO:0046872">
    <property type="term" value="F:metal ion binding"/>
    <property type="evidence" value="ECO:0007669"/>
    <property type="project" value="InterPro"/>
</dbReference>
<keyword evidence="3" id="KW-1185">Reference proteome</keyword>
<sequence length="197" mass="21466">MGVEDYPASAAPWPGAIEWSRGELRRYLDAVADLDPSVPTVCTQWTVSGLTAHLAATFRRFGDMLERGRAGSMRPPFAPEELSGENLRAVREFTGDPVSALDVAAGSFLDAVRSPEELMPHQRGPIPVALQVMFGLNELAVHHDDLAPATGVRYRPGNKIEVALAGMYDAVFDLPGGDDPWFRLLRATGREPEPDSR</sequence>
<reference evidence="2 3" key="1">
    <citation type="submission" date="2019-02" db="EMBL/GenBank/DDBJ databases">
        <title>Genomic Encyclopedia of Type Strains, Phase IV (KMG-IV): sequencing the most valuable type-strain genomes for metagenomic binning, comparative biology and taxonomic classification.</title>
        <authorList>
            <person name="Goeker M."/>
        </authorList>
    </citation>
    <scope>NUCLEOTIDE SEQUENCE [LARGE SCALE GENOMIC DNA]</scope>
    <source>
        <strain evidence="2 3">DSM 101727</strain>
    </source>
</reference>
<dbReference type="NCBIfam" id="TIGR03083">
    <property type="entry name" value="maleylpyruvate isomerase family mycothiol-dependent enzyme"/>
    <property type="match status" value="1"/>
</dbReference>
<dbReference type="InterPro" id="IPR034660">
    <property type="entry name" value="DinB/YfiT-like"/>
</dbReference>
<accession>A0A4V2ETE5</accession>
<protein>
    <submittedName>
        <fullName evidence="2">Uncharacterized protein (TIGR03083 family)</fullName>
    </submittedName>
</protein>
<feature type="domain" description="Mycothiol-dependent maleylpyruvate isomerase metal-binding" evidence="1">
    <location>
        <begin position="22"/>
        <end position="147"/>
    </location>
</feature>